<keyword evidence="2" id="KW-0813">Transport</keyword>
<dbReference type="AlphaFoldDB" id="A0A7J6FWY6"/>
<proteinExistence type="predicted"/>
<dbReference type="Proteomes" id="UP000583929">
    <property type="component" value="Unassembled WGS sequence"/>
</dbReference>
<dbReference type="PANTHER" id="PTHR35512">
    <property type="entry name" value="OS11G0550900 PROTEIN"/>
    <property type="match status" value="1"/>
</dbReference>
<evidence type="ECO:0000256" key="4">
    <source>
        <dbReference type="ARBA" id="ARBA00022927"/>
    </source>
</evidence>
<evidence type="ECO:0000256" key="2">
    <source>
        <dbReference type="ARBA" id="ARBA00022448"/>
    </source>
</evidence>
<keyword evidence="6" id="KW-0811">Translocation</keyword>
<reference evidence="8 9" key="1">
    <citation type="journal article" date="2020" name="bioRxiv">
        <title>Sequence and annotation of 42 cannabis genomes reveals extensive copy number variation in cannabinoid synthesis and pathogen resistance genes.</title>
        <authorList>
            <person name="Mckernan K.J."/>
            <person name="Helbert Y."/>
            <person name="Kane L.T."/>
            <person name="Ebling H."/>
            <person name="Zhang L."/>
            <person name="Liu B."/>
            <person name="Eaton Z."/>
            <person name="Mclaughlin S."/>
            <person name="Kingan S."/>
            <person name="Baybayan P."/>
            <person name="Concepcion G."/>
            <person name="Jordan M."/>
            <person name="Riva A."/>
            <person name="Barbazuk W."/>
            <person name="Harkins T."/>
        </authorList>
    </citation>
    <scope>NUCLEOTIDE SEQUENCE [LARGE SCALE GENOMIC DNA]</scope>
    <source>
        <strain evidence="9">cv. Jamaican Lion 4</strain>
        <tissue evidence="8">Leaf</tissue>
    </source>
</reference>
<name>A0A7J6FWY6_CANSA</name>
<keyword evidence="4" id="KW-0653">Protein transport</keyword>
<dbReference type="PANTHER" id="PTHR35512:SF1">
    <property type="entry name" value="OS11G0550900 PROTEIN"/>
    <property type="match status" value="1"/>
</dbReference>
<dbReference type="Pfam" id="PF02416">
    <property type="entry name" value="TatA_B_E"/>
    <property type="match status" value="1"/>
</dbReference>
<dbReference type="InterPro" id="IPR003369">
    <property type="entry name" value="TatA/B/E"/>
</dbReference>
<keyword evidence="5" id="KW-1133">Transmembrane helix</keyword>
<evidence type="ECO:0000256" key="5">
    <source>
        <dbReference type="ARBA" id="ARBA00022989"/>
    </source>
</evidence>
<gene>
    <name evidence="8" type="ORF">G4B88_021937</name>
</gene>
<evidence type="ECO:0000256" key="1">
    <source>
        <dbReference type="ARBA" id="ARBA00004167"/>
    </source>
</evidence>
<evidence type="ECO:0000313" key="9">
    <source>
        <dbReference type="Proteomes" id="UP000583929"/>
    </source>
</evidence>
<comment type="subcellular location">
    <subcellularLocation>
        <location evidence="1">Membrane</location>
        <topology evidence="1">Single-pass membrane protein</topology>
    </subcellularLocation>
</comment>
<protein>
    <submittedName>
        <fullName evidence="8">Uncharacterized protein</fullName>
    </submittedName>
</protein>
<keyword evidence="9" id="KW-1185">Reference proteome</keyword>
<evidence type="ECO:0000256" key="3">
    <source>
        <dbReference type="ARBA" id="ARBA00022692"/>
    </source>
</evidence>
<keyword evidence="7" id="KW-0472">Membrane</keyword>
<keyword evidence="3" id="KW-0812">Transmembrane</keyword>
<evidence type="ECO:0000256" key="7">
    <source>
        <dbReference type="ARBA" id="ARBA00023136"/>
    </source>
</evidence>
<dbReference type="EMBL" id="JAATIQ010000163">
    <property type="protein sequence ID" value="KAF4375271.1"/>
    <property type="molecule type" value="Genomic_DNA"/>
</dbReference>
<evidence type="ECO:0000256" key="6">
    <source>
        <dbReference type="ARBA" id="ARBA00023010"/>
    </source>
</evidence>
<evidence type="ECO:0000313" key="8">
    <source>
        <dbReference type="EMBL" id="KAF4375271.1"/>
    </source>
</evidence>
<accession>A0A7J6FWY6</accession>
<organism evidence="8 9">
    <name type="scientific">Cannabis sativa</name>
    <name type="common">Hemp</name>
    <name type="synonym">Marijuana</name>
    <dbReference type="NCBI Taxonomy" id="3483"/>
    <lineage>
        <taxon>Eukaryota</taxon>
        <taxon>Viridiplantae</taxon>
        <taxon>Streptophyta</taxon>
        <taxon>Embryophyta</taxon>
        <taxon>Tracheophyta</taxon>
        <taxon>Spermatophyta</taxon>
        <taxon>Magnoliopsida</taxon>
        <taxon>eudicotyledons</taxon>
        <taxon>Gunneridae</taxon>
        <taxon>Pentapetalae</taxon>
        <taxon>rosids</taxon>
        <taxon>fabids</taxon>
        <taxon>Rosales</taxon>
        <taxon>Cannabaceae</taxon>
        <taxon>Cannabis</taxon>
    </lineage>
</organism>
<comment type="caution">
    <text evidence="8">The sequence shown here is derived from an EMBL/GenBank/DDBJ whole genome shotgun (WGS) entry which is preliminary data.</text>
</comment>
<sequence length="298" mass="32944">MALIWDGDVNSCKVDDDVVLFGSELGSCIGSSQIWILIYWTKAAPNDSVHRRISIPYSVVVFKPCTPPILESFQEAQMLGISYGELFLLIGATAALVGPKDLPIIARTLGRFAGRSIGYVQLARGQFENVMHQSQARQVHKELQETMSQLEAIRHEIRSISFMNPSPLTRNLMDNALDPNNHVNAGENLVEKIVEEQKPIVKDNSFKTSTSVDLHSQATSFAKLAESEAVKNISLKGNLEKVKFDDEVGLFAILPVSAESAGLLPNRKDNENVIFLKVQLIGDYRNDIGYNIGYGIIL</sequence>